<reference evidence="5" key="1">
    <citation type="submission" date="2007-10" db="EMBL/GenBank/DDBJ databases">
        <title>Complete genome of Alkaliphilus oremlandii OhILAs.</title>
        <authorList>
            <person name="Copeland A."/>
            <person name="Lucas S."/>
            <person name="Lapidus A."/>
            <person name="Barry K."/>
            <person name="Detter J.C."/>
            <person name="Glavina del Rio T."/>
            <person name="Hammon N."/>
            <person name="Israni S."/>
            <person name="Dalin E."/>
            <person name="Tice H."/>
            <person name="Pitluck S."/>
            <person name="Chain P."/>
            <person name="Malfatti S."/>
            <person name="Shin M."/>
            <person name="Vergez L."/>
            <person name="Schmutz J."/>
            <person name="Larimer F."/>
            <person name="Land M."/>
            <person name="Hauser L."/>
            <person name="Kyrpides N."/>
            <person name="Mikhailova N."/>
            <person name="Stolz J.F."/>
            <person name="Dawson A."/>
            <person name="Fisher E."/>
            <person name="Crable B."/>
            <person name="Perera E."/>
            <person name="Lisak J."/>
            <person name="Ranganathan M."/>
            <person name="Basu P."/>
            <person name="Richardson P."/>
        </authorList>
    </citation>
    <scope>NUCLEOTIDE SEQUENCE [LARGE SCALE GENOMIC DNA]</scope>
    <source>
        <strain evidence="5">OhILAs</strain>
    </source>
</reference>
<comment type="subunit">
    <text evidence="3">Component of a cohesin-like complex composed of ScpA, ScpB and the Smc homodimer, in which ScpA and ScpB bind to the head domain of Smc. The presence of the three proteins is required for the association of the complex with DNA.</text>
</comment>
<comment type="subcellular location">
    <subcellularLocation>
        <location evidence="3">Cytoplasm</location>
    </subcellularLocation>
    <text evidence="3">Associated with two foci at the outer edges of the nucleoid region in young cells, and at four foci within both cell halves in older cells.</text>
</comment>
<dbReference type="GO" id="GO:0005737">
    <property type="term" value="C:cytoplasm"/>
    <property type="evidence" value="ECO:0007669"/>
    <property type="project" value="UniProtKB-SubCell"/>
</dbReference>
<dbReference type="Gene3D" id="1.10.10.580">
    <property type="entry name" value="Structural maintenance of chromosome 1. Chain E"/>
    <property type="match status" value="1"/>
</dbReference>
<evidence type="ECO:0000256" key="2">
    <source>
        <dbReference type="ARBA" id="ARBA00044777"/>
    </source>
</evidence>
<dbReference type="Proteomes" id="UP000000269">
    <property type="component" value="Chromosome"/>
</dbReference>
<dbReference type="Pfam" id="PF02616">
    <property type="entry name" value="SMC_ScpA"/>
    <property type="match status" value="1"/>
</dbReference>
<gene>
    <name evidence="3" type="primary">scpA</name>
    <name evidence="4" type="ordered locus">Clos_1587</name>
</gene>
<accession>A8MFG7</accession>
<dbReference type="eggNOG" id="COG1354">
    <property type="taxonomic scope" value="Bacteria"/>
</dbReference>
<dbReference type="InterPro" id="IPR003768">
    <property type="entry name" value="ScpA"/>
</dbReference>
<dbReference type="GO" id="GO:0007059">
    <property type="term" value="P:chromosome segregation"/>
    <property type="evidence" value="ECO:0007669"/>
    <property type="project" value="UniProtKB-UniRule"/>
</dbReference>
<evidence type="ECO:0000313" key="4">
    <source>
        <dbReference type="EMBL" id="ABW19130.1"/>
    </source>
</evidence>
<dbReference type="InterPro" id="IPR023093">
    <property type="entry name" value="ScpA-like_C"/>
</dbReference>
<dbReference type="RefSeq" id="WP_012159442.1">
    <property type="nucleotide sequence ID" value="NC_009922.1"/>
</dbReference>
<dbReference type="HOGENOM" id="CLU_038686_3_0_9"/>
<dbReference type="PANTHER" id="PTHR33969:SF2">
    <property type="entry name" value="SEGREGATION AND CONDENSATION PROTEIN A"/>
    <property type="match status" value="1"/>
</dbReference>
<evidence type="ECO:0000256" key="3">
    <source>
        <dbReference type="HAMAP-Rule" id="MF_01805"/>
    </source>
</evidence>
<proteinExistence type="inferred from homology"/>
<keyword evidence="5" id="KW-1185">Reference proteome</keyword>
<evidence type="ECO:0000313" key="5">
    <source>
        <dbReference type="Proteomes" id="UP000000269"/>
    </source>
</evidence>
<dbReference type="KEGG" id="aoe:Clos_1587"/>
<dbReference type="STRING" id="350688.Clos_1587"/>
<sequence length="256" mass="29974">MAYNVKIEVFEGPFDLLFHLIEKNKLDIYDIPMTEITDQYIAYLSELEELNLDVTSEFLIMAATLIEIKSKMLLPIQSIDNEQLSIEDIDPRGELVRRLLEYKKYKAAAEELKQKEQKYQKIYFKTKEEFILDPIEEPFSELENIDMKDLLSALSKCMERKIRTASPEKTIREMQRDTITIDDKINEIICILANERKILFQDMFSNASTKLEVITTFLALLELMKLKRVLVNQNSAYKDIIIELREPTEQGVDMNG</sequence>
<keyword evidence="3" id="KW-0963">Cytoplasm</keyword>
<dbReference type="GO" id="GO:0051301">
    <property type="term" value="P:cell division"/>
    <property type="evidence" value="ECO:0007669"/>
    <property type="project" value="UniProtKB-KW"/>
</dbReference>
<organism evidence="4 5">
    <name type="scientific">Alkaliphilus oremlandii (strain OhILAs)</name>
    <name type="common">Clostridium oremlandii (strain OhILAs)</name>
    <dbReference type="NCBI Taxonomy" id="350688"/>
    <lineage>
        <taxon>Bacteria</taxon>
        <taxon>Bacillati</taxon>
        <taxon>Bacillota</taxon>
        <taxon>Clostridia</taxon>
        <taxon>Peptostreptococcales</taxon>
        <taxon>Natronincolaceae</taxon>
        <taxon>Alkaliphilus</taxon>
    </lineage>
</organism>
<name>A8MFG7_ALKOO</name>
<evidence type="ECO:0000256" key="1">
    <source>
        <dbReference type="ARBA" id="ARBA00022829"/>
    </source>
</evidence>
<comment type="similarity">
    <text evidence="3">Belongs to the ScpA family.</text>
</comment>
<dbReference type="GO" id="GO:0006260">
    <property type="term" value="P:DNA replication"/>
    <property type="evidence" value="ECO:0007669"/>
    <property type="project" value="UniProtKB-UniRule"/>
</dbReference>
<dbReference type="EMBL" id="CP000853">
    <property type="protein sequence ID" value="ABW19130.1"/>
    <property type="molecule type" value="Genomic_DNA"/>
</dbReference>
<dbReference type="PANTHER" id="PTHR33969">
    <property type="entry name" value="SEGREGATION AND CONDENSATION PROTEIN A"/>
    <property type="match status" value="1"/>
</dbReference>
<dbReference type="OrthoDB" id="9811016at2"/>
<protein>
    <recommendedName>
        <fullName evidence="2 3">Segregation and condensation protein A</fullName>
    </recommendedName>
</protein>
<keyword evidence="3" id="KW-0132">Cell division</keyword>
<dbReference type="Gene3D" id="6.10.250.2410">
    <property type="match status" value="1"/>
</dbReference>
<keyword evidence="3" id="KW-0131">Cell cycle</keyword>
<keyword evidence="1 3" id="KW-0159">Chromosome partition</keyword>
<comment type="function">
    <text evidence="3">Participates in chromosomal partition during cell division. May act via the formation of a condensin-like complex containing Smc and ScpB that pull DNA away from mid-cell into both cell halves.</text>
</comment>
<dbReference type="AlphaFoldDB" id="A8MFG7"/>
<dbReference type="HAMAP" id="MF_01805">
    <property type="entry name" value="ScpA"/>
    <property type="match status" value="1"/>
</dbReference>